<protein>
    <submittedName>
        <fullName evidence="3">RelA/SpoT domain protein</fullName>
    </submittedName>
</protein>
<dbReference type="Proteomes" id="UP000007468">
    <property type="component" value="Chromosome"/>
</dbReference>
<evidence type="ECO:0000313" key="4">
    <source>
        <dbReference type="Proteomes" id="UP000007468"/>
    </source>
</evidence>
<organism evidence="3 4">
    <name type="scientific">Filifactor alocis (strain ATCC 35896 / CCUG 47790 / D40 B5)</name>
    <name type="common">Fusobacterium alocis</name>
    <dbReference type="NCBI Taxonomy" id="546269"/>
    <lineage>
        <taxon>Bacteria</taxon>
        <taxon>Bacillati</taxon>
        <taxon>Bacillota</taxon>
        <taxon>Clostridia</taxon>
        <taxon>Peptostreptococcales</taxon>
        <taxon>Filifactoraceae</taxon>
        <taxon>Filifactor</taxon>
    </lineage>
</organism>
<dbReference type="PANTHER" id="PTHR47837:SF2">
    <property type="entry name" value="GTP PYROPHOSPHOKINASE YWAC"/>
    <property type="match status" value="1"/>
</dbReference>
<dbReference type="Pfam" id="PF04607">
    <property type="entry name" value="RelA_SpoT"/>
    <property type="match status" value="1"/>
</dbReference>
<gene>
    <name evidence="3" type="ordered locus">HMPREF0389_01594</name>
</gene>
<dbReference type="UniPathway" id="UPA00908">
    <property type="reaction ID" value="UER00884"/>
</dbReference>
<dbReference type="EMBL" id="CP002390">
    <property type="protein sequence ID" value="EFE27675.1"/>
    <property type="molecule type" value="Genomic_DNA"/>
</dbReference>
<dbReference type="Gene3D" id="3.30.460.10">
    <property type="entry name" value="Beta Polymerase, domain 2"/>
    <property type="match status" value="1"/>
</dbReference>
<reference evidence="4" key="1">
    <citation type="submission" date="2010-12" db="EMBL/GenBank/DDBJ databases">
        <title>The genome sequence of Filifactor alocis strain ATCC 35896.</title>
        <authorList>
            <consortium name="The Broad Institute Genome Sequencing Platform"/>
            <person name="Ward D."/>
            <person name="Earl A."/>
            <person name="Feldgarden M."/>
            <person name="Young S.K."/>
            <person name="Gargeya S."/>
            <person name="Zeng Q."/>
            <person name="Alvarado L."/>
            <person name="Berlin A."/>
            <person name="Bochicchio J."/>
            <person name="Chapman S.B."/>
            <person name="Chen Z."/>
            <person name="Freedman E."/>
            <person name="Gellesch M."/>
            <person name="Goldberg J."/>
            <person name="Griggs A."/>
            <person name="Gujja S."/>
            <person name="Heilman E."/>
            <person name="Heiman D."/>
            <person name="Howarth C."/>
            <person name="Mehta T."/>
            <person name="Neiman D."/>
            <person name="Pearson M."/>
            <person name="Roberts A."/>
            <person name="Saif S."/>
            <person name="Shea T."/>
            <person name="Shenoy N."/>
            <person name="Sisk P."/>
            <person name="Stolte C."/>
            <person name="Sykes S."/>
            <person name="White J."/>
            <person name="Yandava C."/>
            <person name="Izard J."/>
            <person name="Blanton J.M."/>
            <person name="Baranova O.V."/>
            <person name="Tanner A.C."/>
            <person name="Dewhirst F.E."/>
            <person name="Haas B."/>
            <person name="Nusbaum C."/>
            <person name="Birren B."/>
        </authorList>
    </citation>
    <scope>NUCLEOTIDE SEQUENCE [LARGE SCALE GENOMIC DNA]</scope>
    <source>
        <strain evidence="4">ATCC 35896 / D40 B5</strain>
    </source>
</reference>
<dbReference type="SMART" id="SM00954">
    <property type="entry name" value="RelA_SpoT"/>
    <property type="match status" value="1"/>
</dbReference>
<dbReference type="KEGG" id="faa:HMPREF0389_01594"/>
<dbReference type="CDD" id="cd05399">
    <property type="entry name" value="NT_Rel-Spo_like"/>
    <property type="match status" value="1"/>
</dbReference>
<dbReference type="AlphaFoldDB" id="D6GU04"/>
<keyword evidence="4" id="KW-1185">Reference proteome</keyword>
<dbReference type="InterPro" id="IPR043519">
    <property type="entry name" value="NT_sf"/>
</dbReference>
<dbReference type="InterPro" id="IPR007685">
    <property type="entry name" value="RelA_SpoT"/>
</dbReference>
<evidence type="ECO:0000256" key="1">
    <source>
        <dbReference type="ARBA" id="ARBA00004976"/>
    </source>
</evidence>
<evidence type="ECO:0000313" key="3">
    <source>
        <dbReference type="EMBL" id="EFE27675.1"/>
    </source>
</evidence>
<name>D6GU04_FILAD</name>
<evidence type="ECO:0000259" key="2">
    <source>
        <dbReference type="SMART" id="SM00954"/>
    </source>
</evidence>
<dbReference type="InterPro" id="IPR052366">
    <property type="entry name" value="GTP_Pyrophosphokinase"/>
</dbReference>
<comment type="pathway">
    <text evidence="1">Purine metabolism; ppGpp biosynthesis; ppGpp from GTP: step 1/2.</text>
</comment>
<sequence length="230" mass="27126">MYDQPLNSTVLKSASIPKDLGDFYEEMKPFRFSMMKYECVIREIKTKLEVLNSEMSIRNKRNPIKMVQTRIKQPASIIEKLKRRNLPISVESMEKNLNDIAGLRVICSFIDDIYELSGMLEKQDDVKIIEIKDYFKNPKPNGYRSYHMIVEVPVFFSDHKEFIRAELQIRTIAMDFWASLEHHLRYKKKTIDSEDIGAKLLECANVIADTDQKMQEILYQIMDRIEESDK</sequence>
<dbReference type="SUPFAM" id="SSF81301">
    <property type="entry name" value="Nucleotidyltransferase"/>
    <property type="match status" value="1"/>
</dbReference>
<dbReference type="PATRIC" id="fig|546269.5.peg.740"/>
<feature type="domain" description="RelA/SpoT" evidence="2">
    <location>
        <begin position="69"/>
        <end position="192"/>
    </location>
</feature>
<proteinExistence type="predicted"/>
<accession>D6GU04</accession>
<dbReference type="GO" id="GO:0015970">
    <property type="term" value="P:guanosine tetraphosphate biosynthetic process"/>
    <property type="evidence" value="ECO:0007669"/>
    <property type="project" value="UniProtKB-UniPathway"/>
</dbReference>
<dbReference type="STRING" id="546269.HMPREF0389_01594"/>
<dbReference type="PANTHER" id="PTHR47837">
    <property type="entry name" value="GTP PYROPHOSPHOKINASE YJBM"/>
    <property type="match status" value="1"/>
</dbReference>
<dbReference type="eggNOG" id="COG2357">
    <property type="taxonomic scope" value="Bacteria"/>
</dbReference>
<dbReference type="Gene3D" id="1.10.287.860">
    <property type="entry name" value="Nucleotidyltransferase"/>
    <property type="match status" value="1"/>
</dbReference>
<dbReference type="RefSeq" id="WP_014262351.1">
    <property type="nucleotide sequence ID" value="NC_016630.1"/>
</dbReference>
<dbReference type="OrthoDB" id="9789634at2"/>